<evidence type="ECO:0000256" key="7">
    <source>
        <dbReference type="ARBA" id="ARBA00023136"/>
    </source>
</evidence>
<accession>A0A1L2ZP20</accession>
<feature type="transmembrane region" description="Helical" evidence="8">
    <location>
        <begin position="73"/>
        <end position="96"/>
    </location>
</feature>
<evidence type="ECO:0000256" key="8">
    <source>
        <dbReference type="RuleBase" id="RU363032"/>
    </source>
</evidence>
<feature type="transmembrane region" description="Helical" evidence="8">
    <location>
        <begin position="20"/>
        <end position="38"/>
    </location>
</feature>
<feature type="domain" description="ABC transmembrane type-1" evidence="10">
    <location>
        <begin position="73"/>
        <end position="261"/>
    </location>
</feature>
<feature type="compositionally biased region" description="Low complexity" evidence="9">
    <location>
        <begin position="301"/>
        <end position="313"/>
    </location>
</feature>
<dbReference type="KEGG" id="nae:BHE16_07955"/>
<name>A0A1L2ZP20_9MICC</name>
<keyword evidence="4" id="KW-0997">Cell inner membrane</keyword>
<keyword evidence="2 8" id="KW-0813">Transport</keyword>
<evidence type="ECO:0000313" key="11">
    <source>
        <dbReference type="EMBL" id="APF40947.1"/>
    </source>
</evidence>
<dbReference type="InterPro" id="IPR035906">
    <property type="entry name" value="MetI-like_sf"/>
</dbReference>
<evidence type="ECO:0000259" key="10">
    <source>
        <dbReference type="PROSITE" id="PS50928"/>
    </source>
</evidence>
<comment type="similarity">
    <text evidence="8">Belongs to the binding-protein-dependent transport system permease family.</text>
</comment>
<dbReference type="Proteomes" id="UP000183530">
    <property type="component" value="Chromosome"/>
</dbReference>
<evidence type="ECO:0000256" key="4">
    <source>
        <dbReference type="ARBA" id="ARBA00022519"/>
    </source>
</evidence>
<evidence type="ECO:0000256" key="9">
    <source>
        <dbReference type="SAM" id="MobiDB-lite"/>
    </source>
</evidence>
<dbReference type="Gene3D" id="1.10.3720.10">
    <property type="entry name" value="MetI-like"/>
    <property type="match status" value="1"/>
</dbReference>
<organism evidence="11 12">
    <name type="scientific">Neomicrococcus aestuarii</name>
    <dbReference type="NCBI Taxonomy" id="556325"/>
    <lineage>
        <taxon>Bacteria</taxon>
        <taxon>Bacillati</taxon>
        <taxon>Actinomycetota</taxon>
        <taxon>Actinomycetes</taxon>
        <taxon>Micrococcales</taxon>
        <taxon>Micrococcaceae</taxon>
        <taxon>Neomicrococcus</taxon>
    </lineage>
</organism>
<keyword evidence="5 8" id="KW-0812">Transmembrane</keyword>
<reference evidence="11 12" key="1">
    <citation type="submission" date="2016-11" db="EMBL/GenBank/DDBJ databases">
        <title>Genome sequencing of Zhihengliuella aestuarii B18 antagonistic to Plasmodiophora brassicae.</title>
        <authorList>
            <person name="Luo Y."/>
        </authorList>
    </citation>
    <scope>NUCLEOTIDE SEQUENCE [LARGE SCALE GENOMIC DNA]</scope>
    <source>
        <strain evidence="11 12">B18</strain>
    </source>
</reference>
<evidence type="ECO:0000313" key="12">
    <source>
        <dbReference type="Proteomes" id="UP000183530"/>
    </source>
</evidence>
<keyword evidence="3" id="KW-1003">Cell membrane</keyword>
<evidence type="ECO:0000256" key="6">
    <source>
        <dbReference type="ARBA" id="ARBA00022989"/>
    </source>
</evidence>
<feature type="transmembrane region" description="Helical" evidence="8">
    <location>
        <begin position="108"/>
        <end position="132"/>
    </location>
</feature>
<dbReference type="GO" id="GO:0055085">
    <property type="term" value="P:transmembrane transport"/>
    <property type="evidence" value="ECO:0007669"/>
    <property type="project" value="InterPro"/>
</dbReference>
<keyword evidence="12" id="KW-1185">Reference proteome</keyword>
<dbReference type="Pfam" id="PF00528">
    <property type="entry name" value="BPD_transp_1"/>
    <property type="match status" value="1"/>
</dbReference>
<feature type="transmembrane region" description="Helical" evidence="8">
    <location>
        <begin position="144"/>
        <end position="163"/>
    </location>
</feature>
<sequence length="319" mass="35065">MVGRMKRSEKRARNQRIFRLIVLGLVLIFMLYPLYALFEFSIRFPLTGAYDWSSWTRLFDGSQSRLEPLRNGFVNSLVIALITVAIMLVLLIPTMVWVRLRVPRIKRWVEFICLLPLTIPAVVLVVGLAPVYRFIAIYVLDTNAIWLSFAYVILVLPFSYRALDAGLSAIDVKTLSETARSFGASWFTVLWRVILPNIRTAIASASFIAVAVVLGEFTIARLLNRETLQTGVFLVNQADPQVAAAVSLLVLIFGVLLLVGLGLLDRGGRRTSRPVVGDSASSTTTQLTNPASLTDSALTGPAPAASAKPSSLAQQKDLS</sequence>
<protein>
    <recommendedName>
        <fullName evidence="10">ABC transmembrane type-1 domain-containing protein</fullName>
    </recommendedName>
</protein>
<feature type="region of interest" description="Disordered" evidence="9">
    <location>
        <begin position="269"/>
        <end position="319"/>
    </location>
</feature>
<keyword evidence="7 8" id="KW-0472">Membrane</keyword>
<feature type="compositionally biased region" description="Polar residues" evidence="9">
    <location>
        <begin position="279"/>
        <end position="297"/>
    </location>
</feature>
<dbReference type="GO" id="GO:0005886">
    <property type="term" value="C:plasma membrane"/>
    <property type="evidence" value="ECO:0007669"/>
    <property type="project" value="UniProtKB-SubCell"/>
</dbReference>
<dbReference type="PROSITE" id="PS50928">
    <property type="entry name" value="ABC_TM1"/>
    <property type="match status" value="1"/>
</dbReference>
<evidence type="ECO:0000256" key="2">
    <source>
        <dbReference type="ARBA" id="ARBA00022448"/>
    </source>
</evidence>
<proteinExistence type="inferred from homology"/>
<gene>
    <name evidence="11" type="ORF">BHE16_07955</name>
</gene>
<dbReference type="InterPro" id="IPR000515">
    <property type="entry name" value="MetI-like"/>
</dbReference>
<dbReference type="SUPFAM" id="SSF161098">
    <property type="entry name" value="MetI-like"/>
    <property type="match status" value="1"/>
</dbReference>
<dbReference type="PANTHER" id="PTHR43357">
    <property type="entry name" value="INNER MEMBRANE ABC TRANSPORTER PERMEASE PROTEIN YDCV"/>
    <property type="match status" value="1"/>
</dbReference>
<feature type="transmembrane region" description="Helical" evidence="8">
    <location>
        <begin position="201"/>
        <end position="223"/>
    </location>
</feature>
<evidence type="ECO:0000256" key="3">
    <source>
        <dbReference type="ARBA" id="ARBA00022475"/>
    </source>
</evidence>
<dbReference type="EMBL" id="CP018135">
    <property type="protein sequence ID" value="APF40947.1"/>
    <property type="molecule type" value="Genomic_DNA"/>
</dbReference>
<keyword evidence="6 8" id="KW-1133">Transmembrane helix</keyword>
<evidence type="ECO:0000256" key="1">
    <source>
        <dbReference type="ARBA" id="ARBA00004429"/>
    </source>
</evidence>
<evidence type="ECO:0000256" key="5">
    <source>
        <dbReference type="ARBA" id="ARBA00022692"/>
    </source>
</evidence>
<dbReference type="PANTHER" id="PTHR43357:SF4">
    <property type="entry name" value="INNER MEMBRANE ABC TRANSPORTER PERMEASE PROTEIN YDCV"/>
    <property type="match status" value="1"/>
</dbReference>
<dbReference type="AlphaFoldDB" id="A0A1L2ZP20"/>
<feature type="transmembrane region" description="Helical" evidence="8">
    <location>
        <begin position="243"/>
        <end position="264"/>
    </location>
</feature>
<dbReference type="STRING" id="556325.BHE16_07955"/>
<comment type="subcellular location">
    <subcellularLocation>
        <location evidence="1">Cell inner membrane</location>
        <topology evidence="1">Multi-pass membrane protein</topology>
    </subcellularLocation>
    <subcellularLocation>
        <location evidence="8">Cell membrane</location>
        <topology evidence="8">Multi-pass membrane protein</topology>
    </subcellularLocation>
</comment>
<dbReference type="CDD" id="cd06261">
    <property type="entry name" value="TM_PBP2"/>
    <property type="match status" value="1"/>
</dbReference>